<dbReference type="Gene3D" id="3.20.20.450">
    <property type="entry name" value="EAL domain"/>
    <property type="match status" value="1"/>
</dbReference>
<proteinExistence type="predicted"/>
<organism evidence="2 3">
    <name type="scientific">Lichenibacterium minor</name>
    <dbReference type="NCBI Taxonomy" id="2316528"/>
    <lineage>
        <taxon>Bacteria</taxon>
        <taxon>Pseudomonadati</taxon>
        <taxon>Pseudomonadota</taxon>
        <taxon>Alphaproteobacteria</taxon>
        <taxon>Hyphomicrobiales</taxon>
        <taxon>Lichenihabitantaceae</taxon>
        <taxon>Lichenibacterium</taxon>
    </lineage>
</organism>
<feature type="domain" description="EAL" evidence="1">
    <location>
        <begin position="297"/>
        <end position="551"/>
    </location>
</feature>
<dbReference type="SUPFAM" id="SSF55073">
    <property type="entry name" value="Nucleotide cyclase"/>
    <property type="match status" value="1"/>
</dbReference>
<accession>A0A4Q2U4C5</accession>
<dbReference type="CDD" id="cd01948">
    <property type="entry name" value="EAL"/>
    <property type="match status" value="1"/>
</dbReference>
<dbReference type="GO" id="GO:0071111">
    <property type="term" value="F:cyclic-guanylate-specific phosphodiesterase activity"/>
    <property type="evidence" value="ECO:0007669"/>
    <property type="project" value="InterPro"/>
</dbReference>
<protein>
    <submittedName>
        <fullName evidence="2">Sensor domain-containing phosphodiesterase</fullName>
    </submittedName>
</protein>
<dbReference type="SMART" id="SM00052">
    <property type="entry name" value="EAL"/>
    <property type="match status" value="1"/>
</dbReference>
<dbReference type="PANTHER" id="PTHR33121">
    <property type="entry name" value="CYCLIC DI-GMP PHOSPHODIESTERASE PDEF"/>
    <property type="match status" value="1"/>
</dbReference>
<evidence type="ECO:0000313" key="3">
    <source>
        <dbReference type="Proteomes" id="UP000290759"/>
    </source>
</evidence>
<comment type="caution">
    <text evidence="2">The sequence shown here is derived from an EMBL/GenBank/DDBJ whole genome shotgun (WGS) entry which is preliminary data.</text>
</comment>
<dbReference type="InterPro" id="IPR000160">
    <property type="entry name" value="GGDEF_dom"/>
</dbReference>
<dbReference type="Gene3D" id="3.30.70.270">
    <property type="match status" value="1"/>
</dbReference>
<dbReference type="InterPro" id="IPR050706">
    <property type="entry name" value="Cyclic-di-GMP_PDE-like"/>
</dbReference>
<keyword evidence="3" id="KW-1185">Reference proteome</keyword>
<dbReference type="PANTHER" id="PTHR33121:SF19">
    <property type="entry name" value="CYCLIC DI-GMP PHOSPHODIESTERASE PA2567"/>
    <property type="match status" value="1"/>
</dbReference>
<gene>
    <name evidence="2" type="ORF">D3273_22940</name>
</gene>
<dbReference type="InterPro" id="IPR003018">
    <property type="entry name" value="GAF"/>
</dbReference>
<dbReference type="SMART" id="SM00267">
    <property type="entry name" value="GGDEF"/>
    <property type="match status" value="1"/>
</dbReference>
<sequence>MASRLLGAPVSAISLTDHDRQWFKSRVGVDLQEIPREQAPCSYAIQGSGVFVVPDLLEDERFRTSPLAKAGIRFYAGAPLVTRAGFGLGAMTVIDDKPRQIGADERRTLQDLAGMVMAQIEIQNMIGRVDATTGYPNQHQLFEDLEQQATQHPRRNAAAVLVEIMTASAIAHATRVLGTSHADTVAKRAMQAIQRGVGNSARLYHVGQMRCVVLGDVETPRATTIARQVMLTLAEPIPCGGVPVNFDLVVGCYDFVTGEAAAEDVLRRLLNAGDDAREADGRIASYDPVHDQRMARSFALVNDFSAALAADDQLQLVYQPRIELATGRVLGVEALLRWCHPTLGNVPPGEFVPLVEQTALVRPMTEWVFAAAIRQTLAWTRSGLDLCVSVNVSARNLDESDFAERLLRAVREAHLDTRHLELEFTESATARDQASLTSQLEVLHEAGIAIAIDDFGTGYSNASYIQHLPVSVLKVDRSFVTDLATSERSAKLVRSMVAMARDLGYRVVAEGIETQEVYDLLVAFGCDEGQGYFMAKPMPASDIKVRLGKANQLKVA</sequence>
<evidence type="ECO:0000313" key="2">
    <source>
        <dbReference type="EMBL" id="RYC29636.1"/>
    </source>
</evidence>
<dbReference type="InterPro" id="IPR029016">
    <property type="entry name" value="GAF-like_dom_sf"/>
</dbReference>
<dbReference type="Pfam" id="PF00563">
    <property type="entry name" value="EAL"/>
    <property type="match status" value="1"/>
</dbReference>
<dbReference type="InterPro" id="IPR001633">
    <property type="entry name" value="EAL_dom"/>
</dbReference>
<dbReference type="PROSITE" id="PS50883">
    <property type="entry name" value="EAL"/>
    <property type="match status" value="1"/>
</dbReference>
<name>A0A4Q2U4C5_9HYPH</name>
<reference evidence="2 3" key="2">
    <citation type="submission" date="2019-02" db="EMBL/GenBank/DDBJ databases">
        <title>'Lichenibacterium ramalinii' gen. nov. sp. nov., 'Lichenibacterium minor' gen. nov. sp. nov.</title>
        <authorList>
            <person name="Pankratov T."/>
        </authorList>
    </citation>
    <scope>NUCLEOTIDE SEQUENCE [LARGE SCALE GENOMIC DNA]</scope>
    <source>
        <strain evidence="2 3">RmlP026</strain>
    </source>
</reference>
<dbReference type="OrthoDB" id="9814202at2"/>
<dbReference type="InterPro" id="IPR035919">
    <property type="entry name" value="EAL_sf"/>
</dbReference>
<dbReference type="AlphaFoldDB" id="A0A4Q2U4C5"/>
<dbReference type="InterPro" id="IPR043128">
    <property type="entry name" value="Rev_trsase/Diguanyl_cyclase"/>
</dbReference>
<dbReference type="SUPFAM" id="SSF55781">
    <property type="entry name" value="GAF domain-like"/>
    <property type="match status" value="1"/>
</dbReference>
<evidence type="ECO:0000259" key="1">
    <source>
        <dbReference type="PROSITE" id="PS50883"/>
    </source>
</evidence>
<dbReference type="Gene3D" id="3.30.450.40">
    <property type="match status" value="1"/>
</dbReference>
<dbReference type="EMBL" id="QYBB01000045">
    <property type="protein sequence ID" value="RYC29636.1"/>
    <property type="molecule type" value="Genomic_DNA"/>
</dbReference>
<dbReference type="Proteomes" id="UP000290759">
    <property type="component" value="Unassembled WGS sequence"/>
</dbReference>
<dbReference type="SMART" id="SM00065">
    <property type="entry name" value="GAF"/>
    <property type="match status" value="1"/>
</dbReference>
<dbReference type="SUPFAM" id="SSF141868">
    <property type="entry name" value="EAL domain-like"/>
    <property type="match status" value="1"/>
</dbReference>
<reference evidence="2 3" key="1">
    <citation type="submission" date="2018-12" db="EMBL/GenBank/DDBJ databases">
        <authorList>
            <person name="Grouzdev D.S."/>
            <person name="Krutkina M.S."/>
        </authorList>
    </citation>
    <scope>NUCLEOTIDE SEQUENCE [LARGE SCALE GENOMIC DNA]</scope>
    <source>
        <strain evidence="2 3">RmlP026</strain>
    </source>
</reference>
<dbReference type="InterPro" id="IPR029787">
    <property type="entry name" value="Nucleotide_cyclase"/>
</dbReference>